<dbReference type="GO" id="GO:0003723">
    <property type="term" value="F:RNA binding"/>
    <property type="evidence" value="ECO:0007669"/>
    <property type="project" value="InterPro"/>
</dbReference>
<reference evidence="3" key="1">
    <citation type="journal article" date="2022" name="Front. Genet.">
        <title>Chromosome-Scale Assembly of the Dendrobium nobile Genome Provides Insights Into the Molecular Mechanism of the Biosynthesis of the Medicinal Active Ingredient of Dendrobium.</title>
        <authorList>
            <person name="Xu Q."/>
            <person name="Niu S.-C."/>
            <person name="Li K.-L."/>
            <person name="Zheng P.-J."/>
            <person name="Zhang X.-J."/>
            <person name="Jia Y."/>
            <person name="Liu Y."/>
            <person name="Niu Y.-X."/>
            <person name="Yu L.-H."/>
            <person name="Chen D.-F."/>
            <person name="Zhang G.-Q."/>
        </authorList>
    </citation>
    <scope>NUCLEOTIDE SEQUENCE</scope>
    <source>
        <tissue evidence="3">Leaf</tissue>
    </source>
</reference>
<organism evidence="3 4">
    <name type="scientific">Dendrobium nobile</name>
    <name type="common">Orchid</name>
    <dbReference type="NCBI Taxonomy" id="94219"/>
    <lineage>
        <taxon>Eukaryota</taxon>
        <taxon>Viridiplantae</taxon>
        <taxon>Streptophyta</taxon>
        <taxon>Embryophyta</taxon>
        <taxon>Tracheophyta</taxon>
        <taxon>Spermatophyta</taxon>
        <taxon>Magnoliopsida</taxon>
        <taxon>Liliopsida</taxon>
        <taxon>Asparagales</taxon>
        <taxon>Orchidaceae</taxon>
        <taxon>Epidendroideae</taxon>
        <taxon>Malaxideae</taxon>
        <taxon>Dendrobiinae</taxon>
        <taxon>Dendrobium</taxon>
    </lineage>
</organism>
<protein>
    <recommendedName>
        <fullName evidence="5">Pentatricopeptide repeat-containing protein</fullName>
    </recommendedName>
</protein>
<dbReference type="Pfam" id="PF13041">
    <property type="entry name" value="PPR_2"/>
    <property type="match status" value="1"/>
</dbReference>
<dbReference type="PROSITE" id="PS51375">
    <property type="entry name" value="PPR"/>
    <property type="match status" value="1"/>
</dbReference>
<evidence type="ECO:0000313" key="4">
    <source>
        <dbReference type="Proteomes" id="UP000829196"/>
    </source>
</evidence>
<dbReference type="InterPro" id="IPR046960">
    <property type="entry name" value="PPR_At4g14850-like_plant"/>
</dbReference>
<keyword evidence="1" id="KW-0677">Repeat</keyword>
<dbReference type="AlphaFoldDB" id="A0A8T3B9L5"/>
<evidence type="ECO:0008006" key="5">
    <source>
        <dbReference type="Google" id="ProtNLM"/>
    </source>
</evidence>
<keyword evidence="4" id="KW-1185">Reference proteome</keyword>
<dbReference type="InterPro" id="IPR002885">
    <property type="entry name" value="PPR_rpt"/>
</dbReference>
<dbReference type="Proteomes" id="UP000829196">
    <property type="component" value="Unassembled WGS sequence"/>
</dbReference>
<evidence type="ECO:0000256" key="1">
    <source>
        <dbReference type="ARBA" id="ARBA00022737"/>
    </source>
</evidence>
<dbReference type="PANTHER" id="PTHR47926:SF347">
    <property type="entry name" value="PENTATRICOPEPTIDE REPEAT-CONTAINING PROTEIN"/>
    <property type="match status" value="1"/>
</dbReference>
<comment type="caution">
    <text evidence="3">The sequence shown here is derived from an EMBL/GenBank/DDBJ whole genome shotgun (WGS) entry which is preliminary data.</text>
</comment>
<gene>
    <name evidence="3" type="ORF">KFK09_014271</name>
</gene>
<dbReference type="InterPro" id="IPR011990">
    <property type="entry name" value="TPR-like_helical_dom_sf"/>
</dbReference>
<dbReference type="OrthoDB" id="786847at2759"/>
<dbReference type="EMBL" id="JAGYWB010000010">
    <property type="protein sequence ID" value="KAI0508137.1"/>
    <property type="molecule type" value="Genomic_DNA"/>
</dbReference>
<dbReference type="Pfam" id="PF01535">
    <property type="entry name" value="PPR"/>
    <property type="match status" value="1"/>
</dbReference>
<dbReference type="PANTHER" id="PTHR47926">
    <property type="entry name" value="PENTATRICOPEPTIDE REPEAT-CONTAINING PROTEIN"/>
    <property type="match status" value="1"/>
</dbReference>
<sequence>MPLKHLLLSNPSQTRYYSSTRGRNTPNLVSAFRTHDFLIKSGKFTDTYTLNNILADYCRWSELDDTQKLFDEIPQRDIVSWNSLIACYVLRGSYEHAFLLFGKMLQKRLFCNQYTLGIVLKSVSCSFQLVIGNQLHSFVVKTGLDRNVFSRSALVDMYAKCGSLSDAHLAFKSIVEPNTVSWNTIISCYAKRR</sequence>
<name>A0A8T3B9L5_DENNO</name>
<dbReference type="NCBIfam" id="TIGR00756">
    <property type="entry name" value="PPR"/>
    <property type="match status" value="1"/>
</dbReference>
<proteinExistence type="predicted"/>
<dbReference type="Gene3D" id="1.25.40.10">
    <property type="entry name" value="Tetratricopeptide repeat domain"/>
    <property type="match status" value="2"/>
</dbReference>
<feature type="repeat" description="PPR" evidence="2">
    <location>
        <begin position="77"/>
        <end position="111"/>
    </location>
</feature>
<dbReference type="SMR" id="A0A8T3B9L5"/>
<accession>A0A8T3B9L5</accession>
<evidence type="ECO:0000313" key="3">
    <source>
        <dbReference type="EMBL" id="KAI0508137.1"/>
    </source>
</evidence>
<dbReference type="GO" id="GO:0009451">
    <property type="term" value="P:RNA modification"/>
    <property type="evidence" value="ECO:0007669"/>
    <property type="project" value="InterPro"/>
</dbReference>
<evidence type="ECO:0000256" key="2">
    <source>
        <dbReference type="PROSITE-ProRule" id="PRU00708"/>
    </source>
</evidence>